<comment type="similarity">
    <text evidence="2">Belongs to the YkuD family.</text>
</comment>
<evidence type="ECO:0000256" key="1">
    <source>
        <dbReference type="ARBA" id="ARBA00004752"/>
    </source>
</evidence>
<evidence type="ECO:0000256" key="3">
    <source>
        <dbReference type="ARBA" id="ARBA00022679"/>
    </source>
</evidence>
<evidence type="ECO:0000256" key="8">
    <source>
        <dbReference type="SAM" id="SignalP"/>
    </source>
</evidence>
<dbReference type="AlphaFoldDB" id="A0A212L9E6"/>
<keyword evidence="5 7" id="KW-0573">Peptidoglycan synthesis</keyword>
<evidence type="ECO:0000259" key="9">
    <source>
        <dbReference type="PROSITE" id="PS52029"/>
    </source>
</evidence>
<name>A0A212L9E6_9HYPH</name>
<organism evidence="10">
    <name type="scientific">uncultured Pleomorphomonas sp</name>
    <dbReference type="NCBI Taxonomy" id="442121"/>
    <lineage>
        <taxon>Bacteria</taxon>
        <taxon>Pseudomonadati</taxon>
        <taxon>Pseudomonadota</taxon>
        <taxon>Alphaproteobacteria</taxon>
        <taxon>Hyphomicrobiales</taxon>
        <taxon>Pleomorphomonadaceae</taxon>
        <taxon>Pleomorphomonas</taxon>
        <taxon>environmental samples</taxon>
    </lineage>
</organism>
<dbReference type="Gene3D" id="2.40.440.10">
    <property type="entry name" value="L,D-transpeptidase catalytic domain-like"/>
    <property type="match status" value="1"/>
</dbReference>
<dbReference type="GO" id="GO:0071972">
    <property type="term" value="F:peptidoglycan L,D-transpeptidase activity"/>
    <property type="evidence" value="ECO:0007669"/>
    <property type="project" value="TreeGrafter"/>
</dbReference>
<dbReference type="EMBL" id="FMJD01000005">
    <property type="protein sequence ID" value="SCM74130.1"/>
    <property type="molecule type" value="Genomic_DNA"/>
</dbReference>
<feature type="signal peptide" evidence="8">
    <location>
        <begin position="1"/>
        <end position="22"/>
    </location>
</feature>
<dbReference type="InterPro" id="IPR038063">
    <property type="entry name" value="Transpep_catalytic_dom"/>
</dbReference>
<evidence type="ECO:0000256" key="4">
    <source>
        <dbReference type="ARBA" id="ARBA00022960"/>
    </source>
</evidence>
<dbReference type="GO" id="GO:0018104">
    <property type="term" value="P:peptidoglycan-protein cross-linking"/>
    <property type="evidence" value="ECO:0007669"/>
    <property type="project" value="TreeGrafter"/>
</dbReference>
<keyword evidence="8" id="KW-0732">Signal</keyword>
<evidence type="ECO:0000256" key="7">
    <source>
        <dbReference type="PROSITE-ProRule" id="PRU01373"/>
    </source>
</evidence>
<comment type="pathway">
    <text evidence="1 7">Cell wall biogenesis; peptidoglycan biosynthesis.</text>
</comment>
<feature type="active site" description="Proton donor/acceptor" evidence="7">
    <location>
        <position position="147"/>
    </location>
</feature>
<dbReference type="GO" id="GO:0005576">
    <property type="term" value="C:extracellular region"/>
    <property type="evidence" value="ECO:0007669"/>
    <property type="project" value="TreeGrafter"/>
</dbReference>
<dbReference type="GO" id="GO:0071555">
    <property type="term" value="P:cell wall organization"/>
    <property type="evidence" value="ECO:0007669"/>
    <property type="project" value="UniProtKB-UniRule"/>
</dbReference>
<evidence type="ECO:0000256" key="2">
    <source>
        <dbReference type="ARBA" id="ARBA00005992"/>
    </source>
</evidence>
<dbReference type="Pfam" id="PF03734">
    <property type="entry name" value="YkuD"/>
    <property type="match status" value="1"/>
</dbReference>
<dbReference type="GO" id="GO:0008360">
    <property type="term" value="P:regulation of cell shape"/>
    <property type="evidence" value="ECO:0007669"/>
    <property type="project" value="UniProtKB-UniRule"/>
</dbReference>
<feature type="chain" id="PRO_5013052747" description="L,D-TPase catalytic domain-containing protein" evidence="8">
    <location>
        <begin position="23"/>
        <end position="192"/>
    </location>
</feature>
<evidence type="ECO:0000256" key="6">
    <source>
        <dbReference type="ARBA" id="ARBA00023316"/>
    </source>
</evidence>
<dbReference type="RefSeq" id="WP_100081536.1">
    <property type="nucleotide sequence ID" value="NZ_LT608334.1"/>
</dbReference>
<gene>
    <name evidence="10" type="ORF">KL86PLE_130099</name>
</gene>
<feature type="domain" description="L,D-TPase catalytic" evidence="9">
    <location>
        <begin position="76"/>
        <end position="191"/>
    </location>
</feature>
<dbReference type="PROSITE" id="PS52029">
    <property type="entry name" value="LD_TPASE"/>
    <property type="match status" value="1"/>
</dbReference>
<proteinExistence type="inferred from homology"/>
<reference evidence="10" key="1">
    <citation type="submission" date="2016-08" db="EMBL/GenBank/DDBJ databases">
        <authorList>
            <person name="Seilhamer J.J."/>
        </authorList>
    </citation>
    <scope>NUCLEOTIDE SEQUENCE</scope>
    <source>
        <strain evidence="10">86</strain>
    </source>
</reference>
<dbReference type="InterPro" id="IPR050979">
    <property type="entry name" value="LD-transpeptidase"/>
</dbReference>
<dbReference type="CDD" id="cd16913">
    <property type="entry name" value="YkuD_like"/>
    <property type="match status" value="1"/>
</dbReference>
<dbReference type="GO" id="GO:0016740">
    <property type="term" value="F:transferase activity"/>
    <property type="evidence" value="ECO:0007669"/>
    <property type="project" value="UniProtKB-KW"/>
</dbReference>
<keyword evidence="6 7" id="KW-0961">Cell wall biogenesis/degradation</keyword>
<dbReference type="UniPathway" id="UPA00219"/>
<evidence type="ECO:0000313" key="10">
    <source>
        <dbReference type="EMBL" id="SCM74130.1"/>
    </source>
</evidence>
<sequence length="192" mass="20879">MYRVFTLLGLSLCLAAALPAQAATSGDPSFDNVPMRPSLPAGGHAGELAMTLPPAADIAEALGSGPATRQALGPKVMVRVNLSRQRMTVLVRGKVAHVWKVSTARSGYKTPTGFWTPYRMHVMWHSRKYDNAPMPHSIFFYEGYAIHATPYVARLGKPASHGCVRLHPDNAKLLFALVRQYGPSAVRVSVEK</sequence>
<accession>A0A212L9E6</accession>
<evidence type="ECO:0000256" key="5">
    <source>
        <dbReference type="ARBA" id="ARBA00022984"/>
    </source>
</evidence>
<protein>
    <recommendedName>
        <fullName evidence="9">L,D-TPase catalytic domain-containing protein</fullName>
    </recommendedName>
</protein>
<dbReference type="PANTHER" id="PTHR30582:SF2">
    <property type="entry name" value="L,D-TRANSPEPTIDASE YCIB-RELATED"/>
    <property type="match status" value="1"/>
</dbReference>
<dbReference type="SUPFAM" id="SSF141523">
    <property type="entry name" value="L,D-transpeptidase catalytic domain-like"/>
    <property type="match status" value="1"/>
</dbReference>
<keyword evidence="3" id="KW-0808">Transferase</keyword>
<keyword evidence="4 7" id="KW-0133">Cell shape</keyword>
<dbReference type="InterPro" id="IPR005490">
    <property type="entry name" value="LD_TPept_cat_dom"/>
</dbReference>
<feature type="active site" description="Nucleophile" evidence="7">
    <location>
        <position position="163"/>
    </location>
</feature>
<dbReference type="PANTHER" id="PTHR30582">
    <property type="entry name" value="L,D-TRANSPEPTIDASE"/>
    <property type="match status" value="1"/>
</dbReference>